<reference evidence="1 2" key="1">
    <citation type="submission" date="2020-08" db="EMBL/GenBank/DDBJ databases">
        <title>Sequencing the genomes of 1000 actinobacteria strains.</title>
        <authorList>
            <person name="Klenk H.-P."/>
        </authorList>
    </citation>
    <scope>NUCLEOTIDE SEQUENCE [LARGE SCALE GENOMIC DNA]</scope>
    <source>
        <strain evidence="1 2">DSM 45258</strain>
    </source>
</reference>
<dbReference type="EMBL" id="JACHWS010000004">
    <property type="protein sequence ID" value="MBB3039811.1"/>
    <property type="molecule type" value="Genomic_DNA"/>
</dbReference>
<dbReference type="RefSeq" id="WP_183377641.1">
    <property type="nucleotide sequence ID" value="NZ_JACHWS010000004.1"/>
</dbReference>
<sequence>GGGDSANIGFRWWHNFEDAVTWYPHGQNFVAPSGQLRFRYQARLSTFGGGSVSNVITQARYHRIHIMAQITEDPAV</sequence>
<keyword evidence="2" id="KW-1185">Reference proteome</keyword>
<organism evidence="1 2">
    <name type="scientific">Hoyosella altamirensis</name>
    <dbReference type="NCBI Taxonomy" id="616997"/>
    <lineage>
        <taxon>Bacteria</taxon>
        <taxon>Bacillati</taxon>
        <taxon>Actinomycetota</taxon>
        <taxon>Actinomycetes</taxon>
        <taxon>Mycobacteriales</taxon>
        <taxon>Hoyosellaceae</taxon>
        <taxon>Hoyosella</taxon>
    </lineage>
</organism>
<gene>
    <name evidence="1" type="ORF">FHU29_004299</name>
</gene>
<protein>
    <submittedName>
        <fullName evidence="1">Uncharacterized protein</fullName>
    </submittedName>
</protein>
<dbReference type="AlphaFoldDB" id="A0A839RVK9"/>
<comment type="caution">
    <text evidence="1">The sequence shown here is derived from an EMBL/GenBank/DDBJ whole genome shotgun (WGS) entry which is preliminary data.</text>
</comment>
<evidence type="ECO:0000313" key="2">
    <source>
        <dbReference type="Proteomes" id="UP000567922"/>
    </source>
</evidence>
<feature type="non-terminal residue" evidence="1">
    <location>
        <position position="1"/>
    </location>
</feature>
<accession>A0A839RVK9</accession>
<dbReference type="Proteomes" id="UP000567922">
    <property type="component" value="Unassembled WGS sequence"/>
</dbReference>
<evidence type="ECO:0000313" key="1">
    <source>
        <dbReference type="EMBL" id="MBB3039811.1"/>
    </source>
</evidence>
<name>A0A839RVK9_9ACTN</name>
<proteinExistence type="predicted"/>